<evidence type="ECO:0000256" key="3">
    <source>
        <dbReference type="ARBA" id="ARBA00022840"/>
    </source>
</evidence>
<feature type="region of interest" description="Disordered" evidence="5">
    <location>
        <begin position="1"/>
        <end position="118"/>
    </location>
</feature>
<dbReference type="GO" id="GO:0005634">
    <property type="term" value="C:nucleus"/>
    <property type="evidence" value="ECO:0007669"/>
    <property type="project" value="TreeGrafter"/>
</dbReference>
<proteinExistence type="inferred from homology"/>
<feature type="compositionally biased region" description="Low complexity" evidence="5">
    <location>
        <begin position="34"/>
        <end position="46"/>
    </location>
</feature>
<evidence type="ECO:0000259" key="6">
    <source>
        <dbReference type="PROSITE" id="PS00486"/>
    </source>
</evidence>
<evidence type="ECO:0000256" key="1">
    <source>
        <dbReference type="ARBA" id="ARBA00006271"/>
    </source>
</evidence>
<dbReference type="RefSeq" id="XP_047755260.1">
    <property type="nucleotide sequence ID" value="XM_047900853.1"/>
</dbReference>
<protein>
    <submittedName>
        <fullName evidence="7">DNA mismatch repair protein MSH5</fullName>
    </submittedName>
</protein>
<sequence length="1011" mass="111834">MHAPKRPYSSEAGPPRRVVSRTGTPASRPPSGRPPSSSRRTSPARSLSGHGQRRVHRYDSNRSVASAASSVTLRGDAPSRHGVLSRRQHLSGREHLSAREESVAATTEPPSDDFGDDDDTAQEVVMAVHVTDQGSVGCVYYVAREHKLYFMEDAQLGGADVVDLLRLYIDPTTILTSTKCNDEVIDRLDPDIRNQGASDDGRSDQTRLPYLLECRPNAEFNYDSARNKLVNLRIGQEDGPSLTYVVPGDVVAEEEYHDLRQDAGFAGRHAQLLRLSGWVNMESRLTVSCAGAVLSYLQRRRATAYLPGDREADALFRIGTVEMFSLKDSMFINSDTMSSLQIMSTESHPNAQQHGPAGNQNSSGGSKEGLSVYGLFHQLAKTSHGRLLLRQFFLRPSLNMDVIKERHETIAVFTDPENAVSLECLVKELAMVKNMRTATTNLRKGINSSPTRQGRGGIATSVWFSLHRFMFSALEISDLLAGMRNAGHLAISSKIAERFDRQQYAAIGQLIVDTIDFDESKSSRRTFVKHGVDEELDEARRTYTGIEDMLSEIATHVARDVPLNLKRDINVLFFPQIGFLISLEKEEDTVATYCGPPDEPWEKMFSSLSAAYFKNPDMIELDERFGDIYGHILDMELEIVQNLAQRVLECEHLINATSDMCGELDSLVALARGAKQYNLVRPRMTHDNIIKIKQGRHILQELTVPGFIANDTLLVGGQSNDGEERRQRMIPYQAQIDQSQIIPDRSRIGPSMLMLTGPNYSGKSVYLKQVALIVYMAHIGSFIPATDAKIGLTDKILTRVSTKESVSKIQSSFMIDLQQASVAVAHATRHSLIIIDEFGKGTESYDGAGLAAGVFEHFLQRGDECPKVLGATHFHEIFETGFLAPRPSLAFAHMQVQVDTDAEDVESQVTFLYNLCLERSTSSFGTSCAAMNGIDKRVVDRAEELILLAARGEDLVEACSHLSTKEMGDLKEAEDTARDFLACDDYENPREILDALLAGGETAPPTEVEVA</sequence>
<dbReference type="SMART" id="SM00534">
    <property type="entry name" value="MUTSac"/>
    <property type="match status" value="1"/>
</dbReference>
<dbReference type="PROSITE" id="PS00486">
    <property type="entry name" value="DNA_MISMATCH_REPAIR_2"/>
    <property type="match status" value="1"/>
</dbReference>
<dbReference type="Proteomes" id="UP000756132">
    <property type="component" value="Chromosome 1"/>
</dbReference>
<keyword evidence="2" id="KW-0547">Nucleotide-binding</keyword>
<dbReference type="InterPro" id="IPR036187">
    <property type="entry name" value="DNA_mismatch_repair_MutS_sf"/>
</dbReference>
<dbReference type="GO" id="GO:0140664">
    <property type="term" value="F:ATP-dependent DNA damage sensor activity"/>
    <property type="evidence" value="ECO:0007669"/>
    <property type="project" value="InterPro"/>
</dbReference>
<dbReference type="InterPro" id="IPR045076">
    <property type="entry name" value="MutS"/>
</dbReference>
<dbReference type="SUPFAM" id="SSF48334">
    <property type="entry name" value="DNA repair protein MutS, domain III"/>
    <property type="match status" value="1"/>
</dbReference>
<feature type="compositionally biased region" description="Basic and acidic residues" evidence="5">
    <location>
        <begin position="91"/>
        <end position="102"/>
    </location>
</feature>
<dbReference type="CDD" id="cd03281">
    <property type="entry name" value="ABC_MSH5_euk"/>
    <property type="match status" value="1"/>
</dbReference>
<evidence type="ECO:0000256" key="5">
    <source>
        <dbReference type="SAM" id="MobiDB-lite"/>
    </source>
</evidence>
<dbReference type="PANTHER" id="PTHR11361">
    <property type="entry name" value="DNA MISMATCH REPAIR PROTEIN MUTS FAMILY MEMBER"/>
    <property type="match status" value="1"/>
</dbReference>
<gene>
    <name evidence="7" type="ORF">CLAFUR5_01705</name>
</gene>
<dbReference type="GO" id="GO:0051026">
    <property type="term" value="P:chiasma assembly"/>
    <property type="evidence" value="ECO:0007669"/>
    <property type="project" value="TreeGrafter"/>
</dbReference>
<dbReference type="PANTHER" id="PTHR11361:SF20">
    <property type="entry name" value="MUTS PROTEIN HOMOLOG 5"/>
    <property type="match status" value="1"/>
</dbReference>
<dbReference type="GO" id="GO:0005524">
    <property type="term" value="F:ATP binding"/>
    <property type="evidence" value="ECO:0007669"/>
    <property type="project" value="UniProtKB-KW"/>
</dbReference>
<evidence type="ECO:0000313" key="8">
    <source>
        <dbReference type="Proteomes" id="UP000756132"/>
    </source>
</evidence>
<reference evidence="7" key="1">
    <citation type="submission" date="2021-12" db="EMBL/GenBank/DDBJ databases">
        <authorList>
            <person name="Zaccaron A."/>
            <person name="Stergiopoulos I."/>
        </authorList>
    </citation>
    <scope>NUCLEOTIDE SEQUENCE</scope>
    <source>
        <strain evidence="7">Race5_Kim</strain>
    </source>
</reference>
<dbReference type="GO" id="GO:0006298">
    <property type="term" value="P:mismatch repair"/>
    <property type="evidence" value="ECO:0007669"/>
    <property type="project" value="InterPro"/>
</dbReference>
<keyword evidence="4" id="KW-0238">DNA-binding</keyword>
<evidence type="ECO:0000313" key="7">
    <source>
        <dbReference type="EMBL" id="UJO10894.1"/>
    </source>
</evidence>
<dbReference type="SUPFAM" id="SSF52540">
    <property type="entry name" value="P-loop containing nucleoside triphosphate hydrolases"/>
    <property type="match status" value="1"/>
</dbReference>
<evidence type="ECO:0000256" key="4">
    <source>
        <dbReference type="ARBA" id="ARBA00023125"/>
    </source>
</evidence>
<dbReference type="Gene3D" id="1.10.1420.10">
    <property type="match status" value="1"/>
</dbReference>
<dbReference type="Gene3D" id="3.40.50.300">
    <property type="entry name" value="P-loop containing nucleotide triphosphate hydrolases"/>
    <property type="match status" value="1"/>
</dbReference>
<dbReference type="InterPro" id="IPR027417">
    <property type="entry name" value="P-loop_NTPase"/>
</dbReference>
<dbReference type="EMBL" id="CP090163">
    <property type="protein sequence ID" value="UJO10894.1"/>
    <property type="molecule type" value="Genomic_DNA"/>
</dbReference>
<dbReference type="OrthoDB" id="29596at2759"/>
<organism evidence="7 8">
    <name type="scientific">Passalora fulva</name>
    <name type="common">Tomato leaf mold</name>
    <name type="synonym">Cladosporium fulvum</name>
    <dbReference type="NCBI Taxonomy" id="5499"/>
    <lineage>
        <taxon>Eukaryota</taxon>
        <taxon>Fungi</taxon>
        <taxon>Dikarya</taxon>
        <taxon>Ascomycota</taxon>
        <taxon>Pezizomycotina</taxon>
        <taxon>Dothideomycetes</taxon>
        <taxon>Dothideomycetidae</taxon>
        <taxon>Mycosphaerellales</taxon>
        <taxon>Mycosphaerellaceae</taxon>
        <taxon>Fulvia</taxon>
    </lineage>
</organism>
<accession>A0A9Q8L506</accession>
<comment type="similarity">
    <text evidence="1">Belongs to the DNA mismatch repair MutS family.</text>
</comment>
<dbReference type="Pfam" id="PF00488">
    <property type="entry name" value="MutS_V"/>
    <property type="match status" value="1"/>
</dbReference>
<feature type="domain" description="DNA mismatch repair proteins mutS family" evidence="6">
    <location>
        <begin position="831"/>
        <end position="847"/>
    </location>
</feature>
<dbReference type="InterPro" id="IPR000432">
    <property type="entry name" value="DNA_mismatch_repair_MutS_C"/>
</dbReference>
<dbReference type="GeneID" id="71981583"/>
<dbReference type="KEGG" id="ffu:CLAFUR5_01705"/>
<dbReference type="GO" id="GO:0030983">
    <property type="term" value="F:mismatched DNA binding"/>
    <property type="evidence" value="ECO:0007669"/>
    <property type="project" value="InterPro"/>
</dbReference>
<keyword evidence="3" id="KW-0067">ATP-binding</keyword>
<dbReference type="Pfam" id="PF05192">
    <property type="entry name" value="MutS_III"/>
    <property type="match status" value="1"/>
</dbReference>
<feature type="region of interest" description="Disordered" evidence="5">
    <location>
        <begin position="343"/>
        <end position="365"/>
    </location>
</feature>
<name>A0A9Q8L506_PASFU</name>
<dbReference type="SMART" id="SM00533">
    <property type="entry name" value="MUTSd"/>
    <property type="match status" value="1"/>
</dbReference>
<dbReference type="InterPro" id="IPR007696">
    <property type="entry name" value="DNA_mismatch_repair_MutS_core"/>
</dbReference>
<keyword evidence="8" id="KW-1185">Reference proteome</keyword>
<evidence type="ECO:0000256" key="2">
    <source>
        <dbReference type="ARBA" id="ARBA00022741"/>
    </source>
</evidence>
<reference evidence="7" key="2">
    <citation type="journal article" date="2022" name="Microb. Genom.">
        <title>A chromosome-scale genome assembly of the tomato pathogen Cladosporium fulvum reveals a compartmentalized genome architecture and the presence of a dispensable chromosome.</title>
        <authorList>
            <person name="Zaccaron A.Z."/>
            <person name="Chen L.H."/>
            <person name="Samaras A."/>
            <person name="Stergiopoulos I."/>
        </authorList>
    </citation>
    <scope>NUCLEOTIDE SEQUENCE</scope>
    <source>
        <strain evidence="7">Race5_Kim</strain>
    </source>
</reference>
<dbReference type="AlphaFoldDB" id="A0A9Q8L506"/>